<proteinExistence type="predicted"/>
<dbReference type="InParanoid" id="A0A2R2MQW0"/>
<name>A0A2R2MQW0_LINAN</name>
<dbReference type="KEGG" id="lak:106166673"/>
<dbReference type="Proteomes" id="UP000085678">
    <property type="component" value="Unplaced"/>
</dbReference>
<organism evidence="1 2">
    <name type="scientific">Lingula anatina</name>
    <name type="common">Brachiopod</name>
    <name type="synonym">Lingula unguis</name>
    <dbReference type="NCBI Taxonomy" id="7574"/>
    <lineage>
        <taxon>Eukaryota</taxon>
        <taxon>Metazoa</taxon>
        <taxon>Spiralia</taxon>
        <taxon>Lophotrochozoa</taxon>
        <taxon>Brachiopoda</taxon>
        <taxon>Linguliformea</taxon>
        <taxon>Lingulata</taxon>
        <taxon>Lingulida</taxon>
        <taxon>Linguloidea</taxon>
        <taxon>Lingulidae</taxon>
        <taxon>Lingula</taxon>
    </lineage>
</organism>
<evidence type="ECO:0000313" key="2">
    <source>
        <dbReference type="RefSeq" id="XP_023932630.1"/>
    </source>
</evidence>
<protein>
    <submittedName>
        <fullName evidence="2">Uncharacterized protein LOC106166673</fullName>
    </submittedName>
</protein>
<evidence type="ECO:0000313" key="1">
    <source>
        <dbReference type="Proteomes" id="UP000085678"/>
    </source>
</evidence>
<dbReference type="AlphaFoldDB" id="A0A2R2MQW0"/>
<accession>A0A2R2MQW0</accession>
<dbReference type="GeneID" id="106166673"/>
<gene>
    <name evidence="2" type="primary">LOC106166673</name>
</gene>
<reference evidence="2" key="1">
    <citation type="submission" date="2025-08" db="UniProtKB">
        <authorList>
            <consortium name="RefSeq"/>
        </authorList>
    </citation>
    <scope>IDENTIFICATION</scope>
    <source>
        <tissue evidence="2">Gonads</tissue>
    </source>
</reference>
<dbReference type="RefSeq" id="XP_023932630.1">
    <property type="nucleotide sequence ID" value="XM_024076862.1"/>
</dbReference>
<keyword evidence="1" id="KW-1185">Reference proteome</keyword>
<sequence length="345" mass="39346">MKRCTFIPLQLFDLEGYLRPNYKTLYPREITSLIVGVITPQRVVKTLKLPNLGALVDLAIIQGNDFTSSFMSNLGVLRSKLSIGHVSLEAIAQWLRWGGSVEKNEGLREDMRTNSSFREAVHYTKNFYNLTMPPDGACYPQTPLSVFLESQVRNGHLPSSVLAMHGKVYWHHSVLEDIQGPSIEMCMLGLRCIIYRMVLPSGQVAVLEYGRVLSPQFQEIEVTAALNINYLRADKVIHCNTDDKFKLFHHIMTHMESESKFESFFQHFGQREGFICYVLRYILLLDTVITPSLDLRCSEFDALFAAVFCLLSHQNISFTGAPICIRPSIRCITVANWFQTVYLYA</sequence>